<evidence type="ECO:0000313" key="3">
    <source>
        <dbReference type="Proteomes" id="UP000324222"/>
    </source>
</evidence>
<feature type="region of interest" description="Disordered" evidence="1">
    <location>
        <begin position="41"/>
        <end position="61"/>
    </location>
</feature>
<evidence type="ECO:0000313" key="2">
    <source>
        <dbReference type="EMBL" id="MPC12484.1"/>
    </source>
</evidence>
<organism evidence="2 3">
    <name type="scientific">Portunus trituberculatus</name>
    <name type="common">Swimming crab</name>
    <name type="synonym">Neptunus trituberculatus</name>
    <dbReference type="NCBI Taxonomy" id="210409"/>
    <lineage>
        <taxon>Eukaryota</taxon>
        <taxon>Metazoa</taxon>
        <taxon>Ecdysozoa</taxon>
        <taxon>Arthropoda</taxon>
        <taxon>Crustacea</taxon>
        <taxon>Multicrustacea</taxon>
        <taxon>Malacostraca</taxon>
        <taxon>Eumalacostraca</taxon>
        <taxon>Eucarida</taxon>
        <taxon>Decapoda</taxon>
        <taxon>Pleocyemata</taxon>
        <taxon>Brachyura</taxon>
        <taxon>Eubrachyura</taxon>
        <taxon>Portunoidea</taxon>
        <taxon>Portunidae</taxon>
        <taxon>Portuninae</taxon>
        <taxon>Portunus</taxon>
    </lineage>
</organism>
<reference evidence="2 3" key="1">
    <citation type="submission" date="2019-05" db="EMBL/GenBank/DDBJ databases">
        <title>Another draft genome of Portunus trituberculatus and its Hox gene families provides insights of decapod evolution.</title>
        <authorList>
            <person name="Jeong J.-H."/>
            <person name="Song I."/>
            <person name="Kim S."/>
            <person name="Choi T."/>
            <person name="Kim D."/>
            <person name="Ryu S."/>
            <person name="Kim W."/>
        </authorList>
    </citation>
    <scope>NUCLEOTIDE SEQUENCE [LARGE SCALE GENOMIC DNA]</scope>
    <source>
        <tissue evidence="2">Muscle</tissue>
    </source>
</reference>
<name>A0A5B7CUV1_PORTR</name>
<protein>
    <submittedName>
        <fullName evidence="2">Uncharacterized protein</fullName>
    </submittedName>
</protein>
<proteinExistence type="predicted"/>
<accession>A0A5B7CUV1</accession>
<keyword evidence="3" id="KW-1185">Reference proteome</keyword>
<dbReference type="EMBL" id="VSRR010000219">
    <property type="protein sequence ID" value="MPC12484.1"/>
    <property type="molecule type" value="Genomic_DNA"/>
</dbReference>
<comment type="caution">
    <text evidence="2">The sequence shown here is derived from an EMBL/GenBank/DDBJ whole genome shotgun (WGS) entry which is preliminary data.</text>
</comment>
<dbReference type="AlphaFoldDB" id="A0A5B7CUV1"/>
<sequence length="76" mass="7989">MWRDGANDGGLSSYINQYTVYPPVLESCAYEREGKAAVLGSGHSGHDAVDGQWTSGGQGRGEGVSLLAGQLFSLKK</sequence>
<dbReference type="Proteomes" id="UP000324222">
    <property type="component" value="Unassembled WGS sequence"/>
</dbReference>
<gene>
    <name evidence="2" type="ORF">E2C01_005183</name>
</gene>
<evidence type="ECO:0000256" key="1">
    <source>
        <dbReference type="SAM" id="MobiDB-lite"/>
    </source>
</evidence>